<dbReference type="EMBL" id="CAJNOG010000181">
    <property type="protein sequence ID" value="CAF1048588.1"/>
    <property type="molecule type" value="Genomic_DNA"/>
</dbReference>
<accession>A0A814KAX6</accession>
<evidence type="ECO:0000313" key="3">
    <source>
        <dbReference type="EMBL" id="CAF3919089.1"/>
    </source>
</evidence>
<name>A0A814KAX6_9BILA</name>
<comment type="caution">
    <text evidence="2">The sequence shown here is derived from an EMBL/GenBank/DDBJ whole genome shotgun (WGS) entry which is preliminary data.</text>
</comment>
<feature type="transmembrane region" description="Helical" evidence="1">
    <location>
        <begin position="9"/>
        <end position="27"/>
    </location>
</feature>
<proteinExistence type="predicted"/>
<dbReference type="EMBL" id="CAJOAZ010002337">
    <property type="protein sequence ID" value="CAF3919089.1"/>
    <property type="molecule type" value="Genomic_DNA"/>
</dbReference>
<sequence>MVGHIIQCYIYTTVITVILLLIGPNLLCNSIRLEYRPSLGKVFTYSEIQTTEVSDPDEDTDYSIQRQETTHAERIVDVNELEDGIITIEIQYSSVEITPPNERKKKNLLASSNRVKMNRYAMIQTALASTLVGNVNNVFPLHDVDVGDSWTTTMDALGKGNTRYTLVSVDESLVATIDCQSTYNILEGLTTFTISATWKIDSKTGITITRDETNIIQVMSKRTVMTKSTKLIAQE</sequence>
<reference evidence="2" key="1">
    <citation type="submission" date="2021-02" db="EMBL/GenBank/DDBJ databases">
        <authorList>
            <person name="Nowell W R."/>
        </authorList>
    </citation>
    <scope>NUCLEOTIDE SEQUENCE</scope>
</reference>
<protein>
    <submittedName>
        <fullName evidence="2">Uncharacterized protein</fullName>
    </submittedName>
</protein>
<evidence type="ECO:0000313" key="2">
    <source>
        <dbReference type="EMBL" id="CAF1048588.1"/>
    </source>
</evidence>
<dbReference type="Proteomes" id="UP000663844">
    <property type="component" value="Unassembled WGS sequence"/>
</dbReference>
<evidence type="ECO:0000256" key="1">
    <source>
        <dbReference type="SAM" id="Phobius"/>
    </source>
</evidence>
<organism evidence="2 4">
    <name type="scientific">Adineta steineri</name>
    <dbReference type="NCBI Taxonomy" id="433720"/>
    <lineage>
        <taxon>Eukaryota</taxon>
        <taxon>Metazoa</taxon>
        <taxon>Spiralia</taxon>
        <taxon>Gnathifera</taxon>
        <taxon>Rotifera</taxon>
        <taxon>Eurotatoria</taxon>
        <taxon>Bdelloidea</taxon>
        <taxon>Adinetida</taxon>
        <taxon>Adinetidae</taxon>
        <taxon>Adineta</taxon>
    </lineage>
</organism>
<gene>
    <name evidence="2" type="ORF">JYZ213_LOCUS18549</name>
    <name evidence="3" type="ORF">OXD698_LOCUS24916</name>
</gene>
<keyword evidence="1" id="KW-0812">Transmembrane</keyword>
<dbReference type="AlphaFoldDB" id="A0A814KAX6"/>
<keyword evidence="1" id="KW-0472">Membrane</keyword>
<dbReference type="Proteomes" id="UP000663845">
    <property type="component" value="Unassembled WGS sequence"/>
</dbReference>
<keyword evidence="1" id="KW-1133">Transmembrane helix</keyword>
<evidence type="ECO:0000313" key="4">
    <source>
        <dbReference type="Proteomes" id="UP000663845"/>
    </source>
</evidence>